<reference evidence="2 3" key="1">
    <citation type="journal article" date="2016" name="Nat. Commun.">
        <title>Thousands of microbial genomes shed light on interconnected biogeochemical processes in an aquifer system.</title>
        <authorList>
            <person name="Anantharaman K."/>
            <person name="Brown C.T."/>
            <person name="Hug L.A."/>
            <person name="Sharon I."/>
            <person name="Castelle C.J."/>
            <person name="Probst A.J."/>
            <person name="Thomas B.C."/>
            <person name="Singh A."/>
            <person name="Wilkins M.J."/>
            <person name="Karaoz U."/>
            <person name="Brodie E.L."/>
            <person name="Williams K.H."/>
            <person name="Hubbard S.S."/>
            <person name="Banfield J.F."/>
        </authorList>
    </citation>
    <scope>NUCLEOTIDE SEQUENCE [LARGE SCALE GENOMIC DNA]</scope>
</reference>
<keyword evidence="1" id="KW-0812">Transmembrane</keyword>
<dbReference type="STRING" id="1798475.A2837_02140"/>
<feature type="transmembrane region" description="Helical" evidence="1">
    <location>
        <begin position="156"/>
        <end position="174"/>
    </location>
</feature>
<evidence type="ECO:0000313" key="2">
    <source>
        <dbReference type="EMBL" id="OGG41986.1"/>
    </source>
</evidence>
<proteinExistence type="predicted"/>
<dbReference type="Proteomes" id="UP000176322">
    <property type="component" value="Unassembled WGS sequence"/>
</dbReference>
<dbReference type="AlphaFoldDB" id="A0A1F6BYE2"/>
<sequence>MRYSINVGLYVAGLASFGVFLYYLLNEGPYVVSFLPIIEGFITVGLLIFALFYLRAVRGIENHKYAIIPHLIGWWVGLMTLFVFFEPGFLLAFFLPAGGLGIPLAIAAVYWSPIMTALPTPLGLLPLLLLPAIMVWKETMFLARSLREGSGKYLVANLIVPILVVLGCVAILLVSNANVVRVKNADSVSYKTGKSIQHLIEQHGWEQGYFPKDLNELVNKKMLNEIPVSNINNRPYTYTVQDDKQNYLLCFPQTEGERCEKSWSRSDDPEVIYGANERGTGDLKISIAWRLIRAEEVDNVVYTNVSAVINGTTYEIGKFRGYCNDVGSGHGIDTKGLLAGEIDAAQCWLGESGNEIGIFANEDGGFDIMIGVLSEGVGGSILRHDFEVKQSIGL</sequence>
<feature type="transmembrane region" description="Helical" evidence="1">
    <location>
        <begin position="118"/>
        <end position="136"/>
    </location>
</feature>
<feature type="transmembrane region" description="Helical" evidence="1">
    <location>
        <begin position="7"/>
        <end position="25"/>
    </location>
</feature>
<protein>
    <submittedName>
        <fullName evidence="2">Uncharacterized protein</fullName>
    </submittedName>
</protein>
<evidence type="ECO:0000313" key="3">
    <source>
        <dbReference type="Proteomes" id="UP000176322"/>
    </source>
</evidence>
<keyword evidence="1" id="KW-0472">Membrane</keyword>
<feature type="transmembrane region" description="Helical" evidence="1">
    <location>
        <begin position="91"/>
        <end position="111"/>
    </location>
</feature>
<gene>
    <name evidence="2" type="ORF">A2837_02140</name>
</gene>
<name>A0A1F6BYE2_9BACT</name>
<organism evidence="2 3">
    <name type="scientific">Candidatus Kaiserbacteria bacterium RIFCSPHIGHO2_01_FULL_46_22</name>
    <dbReference type="NCBI Taxonomy" id="1798475"/>
    <lineage>
        <taxon>Bacteria</taxon>
        <taxon>Candidatus Kaiseribacteriota</taxon>
    </lineage>
</organism>
<keyword evidence="1" id="KW-1133">Transmembrane helix</keyword>
<comment type="caution">
    <text evidence="2">The sequence shown here is derived from an EMBL/GenBank/DDBJ whole genome shotgun (WGS) entry which is preliminary data.</text>
</comment>
<dbReference type="EMBL" id="MFKO01000002">
    <property type="protein sequence ID" value="OGG41986.1"/>
    <property type="molecule type" value="Genomic_DNA"/>
</dbReference>
<feature type="transmembrane region" description="Helical" evidence="1">
    <location>
        <begin position="66"/>
        <end position="85"/>
    </location>
</feature>
<evidence type="ECO:0000256" key="1">
    <source>
        <dbReference type="SAM" id="Phobius"/>
    </source>
</evidence>
<feature type="transmembrane region" description="Helical" evidence="1">
    <location>
        <begin position="31"/>
        <end position="54"/>
    </location>
</feature>
<accession>A0A1F6BYE2</accession>